<name>A0AAV2C0W5_9ARAC</name>
<comment type="caution">
    <text evidence="1">The sequence shown here is derived from an EMBL/GenBank/DDBJ whole genome shotgun (WGS) entry which is preliminary data.</text>
</comment>
<dbReference type="EMBL" id="CAXIEN010000779">
    <property type="protein sequence ID" value="CAL1301618.1"/>
    <property type="molecule type" value="Genomic_DNA"/>
</dbReference>
<organism evidence="1 2">
    <name type="scientific">Larinioides sclopetarius</name>
    <dbReference type="NCBI Taxonomy" id="280406"/>
    <lineage>
        <taxon>Eukaryota</taxon>
        <taxon>Metazoa</taxon>
        <taxon>Ecdysozoa</taxon>
        <taxon>Arthropoda</taxon>
        <taxon>Chelicerata</taxon>
        <taxon>Arachnida</taxon>
        <taxon>Araneae</taxon>
        <taxon>Araneomorphae</taxon>
        <taxon>Entelegynae</taxon>
        <taxon>Araneoidea</taxon>
        <taxon>Araneidae</taxon>
        <taxon>Larinioides</taxon>
    </lineage>
</organism>
<evidence type="ECO:0000313" key="1">
    <source>
        <dbReference type="EMBL" id="CAL1301618.1"/>
    </source>
</evidence>
<sequence>MFFEAALRKTLDVNVLYPRPNQGLQMFFEAALRKTLDVNVLYPRPNQGLQGLCLRQ</sequence>
<dbReference type="AlphaFoldDB" id="A0AAV2C0W5"/>
<protein>
    <submittedName>
        <fullName evidence="1">Uncharacterized protein</fullName>
    </submittedName>
</protein>
<feature type="non-terminal residue" evidence="1">
    <location>
        <position position="56"/>
    </location>
</feature>
<accession>A0AAV2C0W5</accession>
<gene>
    <name evidence="1" type="ORF">LARSCL_LOCUS22632</name>
</gene>
<dbReference type="Proteomes" id="UP001497382">
    <property type="component" value="Unassembled WGS sequence"/>
</dbReference>
<evidence type="ECO:0000313" key="2">
    <source>
        <dbReference type="Proteomes" id="UP001497382"/>
    </source>
</evidence>
<reference evidence="1 2" key="1">
    <citation type="submission" date="2024-04" db="EMBL/GenBank/DDBJ databases">
        <authorList>
            <person name="Rising A."/>
            <person name="Reimegard J."/>
            <person name="Sonavane S."/>
            <person name="Akerstrom W."/>
            <person name="Nylinder S."/>
            <person name="Hedman E."/>
            <person name="Kallberg Y."/>
        </authorList>
    </citation>
    <scope>NUCLEOTIDE SEQUENCE [LARGE SCALE GENOMIC DNA]</scope>
</reference>
<keyword evidence="2" id="KW-1185">Reference proteome</keyword>
<proteinExistence type="predicted"/>